<dbReference type="PANTHER" id="PTHR45138:SF6">
    <property type="entry name" value="DIGUANYLATE CYCLASE DGCN"/>
    <property type="match status" value="1"/>
</dbReference>
<dbReference type="FunFam" id="3.30.70.270:FF:000001">
    <property type="entry name" value="Diguanylate cyclase domain protein"/>
    <property type="match status" value="1"/>
</dbReference>
<dbReference type="InterPro" id="IPR029787">
    <property type="entry name" value="Nucleotide_cyclase"/>
</dbReference>
<dbReference type="GO" id="GO:0043709">
    <property type="term" value="P:cell adhesion involved in single-species biofilm formation"/>
    <property type="evidence" value="ECO:0007669"/>
    <property type="project" value="TreeGrafter"/>
</dbReference>
<feature type="domain" description="GGDEF" evidence="2">
    <location>
        <begin position="375"/>
        <end position="494"/>
    </location>
</feature>
<comment type="caution">
    <text evidence="3">The sequence shown here is derived from an EMBL/GenBank/DDBJ whole genome shotgun (WGS) entry which is preliminary data.</text>
</comment>
<dbReference type="PANTHER" id="PTHR45138">
    <property type="entry name" value="REGULATORY COMPONENTS OF SENSORY TRANSDUCTION SYSTEM"/>
    <property type="match status" value="1"/>
</dbReference>
<dbReference type="PROSITE" id="PS50887">
    <property type="entry name" value="GGDEF"/>
    <property type="match status" value="1"/>
</dbReference>
<dbReference type="EMBL" id="DSZZ01000123">
    <property type="protein sequence ID" value="HGU52428.1"/>
    <property type="molecule type" value="Genomic_DNA"/>
</dbReference>
<feature type="transmembrane region" description="Helical" evidence="1">
    <location>
        <begin position="6"/>
        <end position="23"/>
    </location>
</feature>
<accession>A0A7V4NEF6</accession>
<dbReference type="GO" id="GO:0005886">
    <property type="term" value="C:plasma membrane"/>
    <property type="evidence" value="ECO:0007669"/>
    <property type="project" value="TreeGrafter"/>
</dbReference>
<dbReference type="Gene3D" id="3.30.70.270">
    <property type="match status" value="1"/>
</dbReference>
<dbReference type="GO" id="GO:0052621">
    <property type="term" value="F:diguanylate cyclase activity"/>
    <property type="evidence" value="ECO:0007669"/>
    <property type="project" value="TreeGrafter"/>
</dbReference>
<reference evidence="3" key="1">
    <citation type="journal article" date="2020" name="mSystems">
        <title>Genome- and Community-Level Interaction Insights into Carbon Utilization and Element Cycling Functions of Hydrothermarchaeota in Hydrothermal Sediment.</title>
        <authorList>
            <person name="Zhou Z."/>
            <person name="Liu Y."/>
            <person name="Xu W."/>
            <person name="Pan J."/>
            <person name="Luo Z.H."/>
            <person name="Li M."/>
        </authorList>
    </citation>
    <scope>NUCLEOTIDE SEQUENCE [LARGE SCALE GENOMIC DNA]</scope>
    <source>
        <strain evidence="3">SpSt-61</strain>
    </source>
</reference>
<keyword evidence="1" id="KW-1133">Transmembrane helix</keyword>
<dbReference type="SUPFAM" id="SSF55781">
    <property type="entry name" value="GAF domain-like"/>
    <property type="match status" value="1"/>
</dbReference>
<proteinExistence type="predicted"/>
<keyword evidence="1" id="KW-0812">Transmembrane</keyword>
<organism evidence="3">
    <name type="scientific">Fervidobacterium pennivorans</name>
    <dbReference type="NCBI Taxonomy" id="93466"/>
    <lineage>
        <taxon>Bacteria</taxon>
        <taxon>Thermotogati</taxon>
        <taxon>Thermotogota</taxon>
        <taxon>Thermotogae</taxon>
        <taxon>Thermotogales</taxon>
        <taxon>Fervidobacteriaceae</taxon>
        <taxon>Fervidobacterium</taxon>
    </lineage>
</organism>
<dbReference type="NCBIfam" id="TIGR00254">
    <property type="entry name" value="GGDEF"/>
    <property type="match status" value="1"/>
</dbReference>
<evidence type="ECO:0000256" key="1">
    <source>
        <dbReference type="SAM" id="Phobius"/>
    </source>
</evidence>
<dbReference type="SMART" id="SM00267">
    <property type="entry name" value="GGDEF"/>
    <property type="match status" value="1"/>
</dbReference>
<dbReference type="InterPro" id="IPR029016">
    <property type="entry name" value="GAF-like_dom_sf"/>
</dbReference>
<dbReference type="SUPFAM" id="SSF55073">
    <property type="entry name" value="Nucleotide cyclase"/>
    <property type="match status" value="1"/>
</dbReference>
<gene>
    <name evidence="3" type="ORF">ENT78_02715</name>
</gene>
<evidence type="ECO:0000259" key="2">
    <source>
        <dbReference type="PROSITE" id="PS50887"/>
    </source>
</evidence>
<sequence>MLLNFILAFCFLLIAILFVLFVINRRKLKEKTESGKSLNEFVSGLGIVLEGEKLGIAIWINDELVYINSILLEHASLAGIDIRNKKDLDELFSHPERYLVFYDMLTEIKKQREAKTLEYSGVWRKEIGQKYFEIKYYRKRLNGKKYVVLTTKDVSNELSNLEVTILAELSEIFDEHFSKETINLYELGEAIKRILANYGLVDIFGIGILKPTGELYYPYFKFTDEDDRSGFVVKPDEKILSRYIVDKGLKVHIKNSEKDTSLSDGYNFYYIRRFTTKVFTIYGVPVSFRGLTKGVILFEKQGEDQFSKSTLAIFDKIAHFISLALRFIEILDELNTERTKLFELSIKDYLTGAYSRRFLEQFLEKELSKCKRTNSKTTVAFLDVNEFKKINDTYGHVYGDEVLKNLVETIYKNIRMMDLVARYGGDEFVLVFPETTVENAELVMKRIVESLKDKNISISYGMLEISEFETIDDIYKEVDKRMYEMKNKTKSNNT</sequence>
<evidence type="ECO:0000313" key="3">
    <source>
        <dbReference type="EMBL" id="HGU52428.1"/>
    </source>
</evidence>
<keyword evidence="1" id="KW-0472">Membrane</keyword>
<name>A0A7V4NEF6_FERPE</name>
<dbReference type="InterPro" id="IPR043128">
    <property type="entry name" value="Rev_trsase/Diguanyl_cyclase"/>
</dbReference>
<dbReference type="CDD" id="cd01949">
    <property type="entry name" value="GGDEF"/>
    <property type="match status" value="1"/>
</dbReference>
<dbReference type="GO" id="GO:1902201">
    <property type="term" value="P:negative regulation of bacterial-type flagellum-dependent cell motility"/>
    <property type="evidence" value="ECO:0007669"/>
    <property type="project" value="TreeGrafter"/>
</dbReference>
<protein>
    <submittedName>
        <fullName evidence="3">GGDEF domain-containing protein</fullName>
    </submittedName>
</protein>
<dbReference type="InterPro" id="IPR050469">
    <property type="entry name" value="Diguanylate_Cyclase"/>
</dbReference>
<dbReference type="InterPro" id="IPR000160">
    <property type="entry name" value="GGDEF_dom"/>
</dbReference>
<dbReference type="Gene3D" id="3.30.450.40">
    <property type="match status" value="1"/>
</dbReference>
<dbReference type="AlphaFoldDB" id="A0A7V4NEF6"/>
<dbReference type="Pfam" id="PF00990">
    <property type="entry name" value="GGDEF"/>
    <property type="match status" value="1"/>
</dbReference>